<dbReference type="Proteomes" id="UP000240883">
    <property type="component" value="Unassembled WGS sequence"/>
</dbReference>
<gene>
    <name evidence="2" type="ORF">BS50DRAFT_108550</name>
</gene>
<dbReference type="OrthoDB" id="3763456at2759"/>
<name>A0A2T2NDF3_CORCC</name>
<dbReference type="EMBL" id="KZ678140">
    <property type="protein sequence ID" value="PSN63256.1"/>
    <property type="molecule type" value="Genomic_DNA"/>
</dbReference>
<keyword evidence="3" id="KW-1185">Reference proteome</keyword>
<accession>A0A2T2NDF3</accession>
<reference evidence="2 3" key="1">
    <citation type="journal article" date="2018" name="Front. Microbiol.">
        <title>Genome-Wide Analysis of Corynespora cassiicola Leaf Fall Disease Putative Effectors.</title>
        <authorList>
            <person name="Lopez D."/>
            <person name="Ribeiro S."/>
            <person name="Label P."/>
            <person name="Fumanal B."/>
            <person name="Venisse J.S."/>
            <person name="Kohler A."/>
            <person name="de Oliveira R.R."/>
            <person name="Labutti K."/>
            <person name="Lipzen A."/>
            <person name="Lail K."/>
            <person name="Bauer D."/>
            <person name="Ohm R.A."/>
            <person name="Barry K.W."/>
            <person name="Spatafora J."/>
            <person name="Grigoriev I.V."/>
            <person name="Martin F.M."/>
            <person name="Pujade-Renaud V."/>
        </authorList>
    </citation>
    <scope>NUCLEOTIDE SEQUENCE [LARGE SCALE GENOMIC DNA]</scope>
    <source>
        <strain evidence="2 3">Philippines</strain>
    </source>
</reference>
<feature type="region of interest" description="Disordered" evidence="1">
    <location>
        <begin position="1"/>
        <end position="65"/>
    </location>
</feature>
<sequence length="211" mass="23794">MDDGSGLRSTRDDHGLSDTIFDMPSRGLDMSSADIRAASIPAKRAQEAKSKRKGTSDSDDYAQPTISLSRYNARGYWITTKPNKRNRLPAQKDCQMEMHQSTCLNLNINGPGNSTESDLWILPDFEEWELDREMSPQQPVRKEGEWAPLLARAVNSNRERLRRRLEGDGWDFIGGRYGEDGKIPHEFDTGSEESVDEEFDVVVLPLVSVSC</sequence>
<evidence type="ECO:0000313" key="3">
    <source>
        <dbReference type="Proteomes" id="UP000240883"/>
    </source>
</evidence>
<dbReference type="AlphaFoldDB" id="A0A2T2NDF3"/>
<evidence type="ECO:0000313" key="2">
    <source>
        <dbReference type="EMBL" id="PSN63256.1"/>
    </source>
</evidence>
<organism evidence="2 3">
    <name type="scientific">Corynespora cassiicola Philippines</name>
    <dbReference type="NCBI Taxonomy" id="1448308"/>
    <lineage>
        <taxon>Eukaryota</taxon>
        <taxon>Fungi</taxon>
        <taxon>Dikarya</taxon>
        <taxon>Ascomycota</taxon>
        <taxon>Pezizomycotina</taxon>
        <taxon>Dothideomycetes</taxon>
        <taxon>Pleosporomycetidae</taxon>
        <taxon>Pleosporales</taxon>
        <taxon>Corynesporascaceae</taxon>
        <taxon>Corynespora</taxon>
    </lineage>
</organism>
<evidence type="ECO:0000256" key="1">
    <source>
        <dbReference type="SAM" id="MobiDB-lite"/>
    </source>
</evidence>
<protein>
    <submittedName>
        <fullName evidence="2">Uncharacterized protein</fullName>
    </submittedName>
</protein>
<proteinExistence type="predicted"/>